<dbReference type="RefSeq" id="WP_054207500.1">
    <property type="nucleotide sequence ID" value="NZ_LGSZ01000017.1"/>
</dbReference>
<name>A0A0N1FHA8_9HYPH</name>
<dbReference type="AlphaFoldDB" id="A0A0N1FHA8"/>
<dbReference type="Proteomes" id="UP000037822">
    <property type="component" value="Unassembled WGS sequence"/>
</dbReference>
<evidence type="ECO:0000313" key="3">
    <source>
        <dbReference type="Proteomes" id="UP000037822"/>
    </source>
</evidence>
<keyword evidence="1" id="KW-1133">Transmembrane helix</keyword>
<feature type="transmembrane region" description="Helical" evidence="1">
    <location>
        <begin position="67"/>
        <end position="85"/>
    </location>
</feature>
<evidence type="ECO:0000256" key="1">
    <source>
        <dbReference type="SAM" id="Phobius"/>
    </source>
</evidence>
<gene>
    <name evidence="2" type="ORF">AE618_02585</name>
</gene>
<dbReference type="PATRIC" id="fig|1526658.3.peg.3083"/>
<reference evidence="2 3" key="1">
    <citation type="submission" date="2015-07" db="EMBL/GenBank/DDBJ databases">
        <title>Whole genome sequencing of Bosea vaviloviae isolated from cave pool.</title>
        <authorList>
            <person name="Tan N.E.H."/>
            <person name="Lee Y.P."/>
            <person name="Gan H.M."/>
            <person name="Barton H."/>
            <person name="Savka M.A."/>
        </authorList>
    </citation>
    <scope>NUCLEOTIDE SEQUENCE [LARGE SCALE GENOMIC DNA]</scope>
    <source>
        <strain evidence="2 3">SD260</strain>
    </source>
</reference>
<protein>
    <submittedName>
        <fullName evidence="2">Uncharacterized protein</fullName>
    </submittedName>
</protein>
<feature type="transmembrane region" description="Helical" evidence="1">
    <location>
        <begin position="34"/>
        <end position="55"/>
    </location>
</feature>
<dbReference type="OrthoDB" id="4764194at2"/>
<sequence length="88" mass="9639">MHTLKLIAAGFALLGALHFLARRLKLGGGDPTGLAVKLFLPIWLVASLVNLWLGVNRAGYTLLQEMPFFSLVFGLPAAFAILLFLKFR</sequence>
<keyword evidence="1" id="KW-0812">Transmembrane</keyword>
<keyword evidence="3" id="KW-1185">Reference proteome</keyword>
<feature type="transmembrane region" description="Helical" evidence="1">
    <location>
        <begin position="6"/>
        <end position="22"/>
    </location>
</feature>
<organism evidence="2 3">
    <name type="scientific">Bosea vaviloviae</name>
    <dbReference type="NCBI Taxonomy" id="1526658"/>
    <lineage>
        <taxon>Bacteria</taxon>
        <taxon>Pseudomonadati</taxon>
        <taxon>Pseudomonadota</taxon>
        <taxon>Alphaproteobacteria</taxon>
        <taxon>Hyphomicrobiales</taxon>
        <taxon>Boseaceae</taxon>
        <taxon>Bosea</taxon>
    </lineage>
</organism>
<proteinExistence type="predicted"/>
<comment type="caution">
    <text evidence="2">The sequence shown here is derived from an EMBL/GenBank/DDBJ whole genome shotgun (WGS) entry which is preliminary data.</text>
</comment>
<dbReference type="EMBL" id="LGSZ01000017">
    <property type="protein sequence ID" value="KPH82618.1"/>
    <property type="molecule type" value="Genomic_DNA"/>
</dbReference>
<accession>A0A0N1FHA8</accession>
<evidence type="ECO:0000313" key="2">
    <source>
        <dbReference type="EMBL" id="KPH82618.1"/>
    </source>
</evidence>
<keyword evidence="1" id="KW-0472">Membrane</keyword>